<feature type="compositionally biased region" description="Basic and acidic residues" evidence="1">
    <location>
        <begin position="312"/>
        <end position="332"/>
    </location>
</feature>
<dbReference type="PROSITE" id="PS50076">
    <property type="entry name" value="DNAJ_2"/>
    <property type="match status" value="1"/>
</dbReference>
<dbReference type="PRINTS" id="PR00625">
    <property type="entry name" value="JDOMAIN"/>
</dbReference>
<dbReference type="OrthoDB" id="1507364at2759"/>
<evidence type="ECO:0000313" key="3">
    <source>
        <dbReference type="Proteomes" id="UP000192223"/>
    </source>
</evidence>
<reference evidence="4" key="1">
    <citation type="submission" date="2025-08" db="UniProtKB">
        <authorList>
            <consortium name="RefSeq"/>
        </authorList>
    </citation>
    <scope>IDENTIFICATION</scope>
    <source>
        <tissue evidence="4">Entire body</tissue>
    </source>
</reference>
<dbReference type="InterPro" id="IPR052317">
    <property type="entry name" value="Viral_replicn-host_int_reg"/>
</dbReference>
<dbReference type="AlphaFoldDB" id="A0A1W4XTU0"/>
<evidence type="ECO:0000256" key="1">
    <source>
        <dbReference type="SAM" id="MobiDB-lite"/>
    </source>
</evidence>
<keyword evidence="3" id="KW-1185">Reference proteome</keyword>
<dbReference type="Pfam" id="PF00226">
    <property type="entry name" value="DnaJ"/>
    <property type="match status" value="1"/>
</dbReference>
<feature type="compositionally biased region" description="Polar residues" evidence="1">
    <location>
        <begin position="400"/>
        <end position="413"/>
    </location>
</feature>
<feature type="compositionally biased region" description="Basic and acidic residues" evidence="1">
    <location>
        <begin position="277"/>
        <end position="290"/>
    </location>
</feature>
<dbReference type="InParanoid" id="A0A1W4XTU0"/>
<dbReference type="Pfam" id="PF14901">
    <property type="entry name" value="Jiv90"/>
    <property type="match status" value="1"/>
</dbReference>
<name>A0A1W4XTU0_AGRPL</name>
<accession>A0A1W4XTU0</accession>
<feature type="domain" description="J" evidence="2">
    <location>
        <begin position="575"/>
        <end position="639"/>
    </location>
</feature>
<feature type="compositionally biased region" description="Polar residues" evidence="1">
    <location>
        <begin position="338"/>
        <end position="350"/>
    </location>
</feature>
<dbReference type="Gene3D" id="1.10.287.110">
    <property type="entry name" value="DnaJ domain"/>
    <property type="match status" value="1"/>
</dbReference>
<protein>
    <submittedName>
        <fullName evidence="4">DnaJ homolog dnj-5</fullName>
    </submittedName>
</protein>
<dbReference type="KEGG" id="apln:108744552"/>
<dbReference type="SUPFAM" id="SSF46565">
    <property type="entry name" value="Chaperone J-domain"/>
    <property type="match status" value="1"/>
</dbReference>
<feature type="compositionally biased region" description="Low complexity" evidence="1">
    <location>
        <begin position="295"/>
        <end position="310"/>
    </location>
</feature>
<sequence length="806" mass="92334">MDEANRKSVNNTVDNLLEKISSGNNAINGQFVPLAFSSDITCATNNCSWSLQNQMHKNAYMNHYSVGNIHPTEAEATFPVNQTPIYQQQLPFNYMQQTQLHMLRSDLYDGHQDIHMNAFQCQNINNGDYGVQDLLYNPELKAQNFQYVNSVPPLEQNVNIHNSDSKSNSNSSQFIENLVGNWMPNTSGTYSPFGNVHVSNNVRNILSEHVQPSPRDIQENVEETNGKFEDAYFPFSRDNRKPRMVAEVKPMRPSYSAVLTKSAPHTLNKPKAELKDFKNKKENCKRIPKEKIHKNVNVNRNNNNGSSNNNESKIDKNTCNNKTKEKQNKENRPAQLNRKWSSLDNVTSVSDDFKPVSESLNNTDSKCTKKDIEDHIPPKNNTKINSKKVSKPVDNEDTDSNNGKNESFISNKSSLRKNKFASKPKYSDGFGSTEKPPGRRSQRSRKRENTTAPFGYIGQKMKKYIPGWWKMLTSICFWLIHLILDICSLSVHLSREVSCQAWSWSKLKCSLFCDTIIAILKRFRFLTWIWEKVNRKKEKEEPPHSFKHPGLQYNITMPSTGEEAMKRLLACKGKDPYSILGVTPTCTDDDIKRYYKRQAFLVHPDKNQQPGAEEAFKILVHAFDMIGEPERRAVYDRGVAESVQVEQAWSELNDLLAQLQQKVEAATNTIRCSACGVRHKRVKVDRPSYAARNCANCKIHHAAREGDIWAEARCFGFLWHYYACMEGAIYDITEWAGCQKDSLKHLKPDSHQVQYRIALGKQTAQTRKNTARSERLPPDLENLLNSFYGNHDNSSTAKRRNKKFNK</sequence>
<dbReference type="FunCoup" id="A0A1W4XTU0">
    <property type="interactions" value="206"/>
</dbReference>
<dbReference type="RefSeq" id="XP_018335888.1">
    <property type="nucleotide sequence ID" value="XM_018480386.2"/>
</dbReference>
<proteinExistence type="predicted"/>
<dbReference type="PANTHER" id="PTHR44665">
    <property type="entry name" value="DNAJ HOMOLOG SUBFAMILY C MEMBER 14"/>
    <property type="match status" value="1"/>
</dbReference>
<dbReference type="SMART" id="SM00271">
    <property type="entry name" value="DnaJ"/>
    <property type="match status" value="1"/>
</dbReference>
<dbReference type="GeneID" id="108744552"/>
<dbReference type="STRING" id="224129.A0A1W4XTU0"/>
<organism evidence="3 4">
    <name type="scientific">Agrilus planipennis</name>
    <name type="common">Emerald ash borer</name>
    <name type="synonym">Agrilus marcopoli</name>
    <dbReference type="NCBI Taxonomy" id="224129"/>
    <lineage>
        <taxon>Eukaryota</taxon>
        <taxon>Metazoa</taxon>
        <taxon>Ecdysozoa</taxon>
        <taxon>Arthropoda</taxon>
        <taxon>Hexapoda</taxon>
        <taxon>Insecta</taxon>
        <taxon>Pterygota</taxon>
        <taxon>Neoptera</taxon>
        <taxon>Endopterygota</taxon>
        <taxon>Coleoptera</taxon>
        <taxon>Polyphaga</taxon>
        <taxon>Elateriformia</taxon>
        <taxon>Buprestoidea</taxon>
        <taxon>Buprestidae</taxon>
        <taxon>Agrilinae</taxon>
        <taxon>Agrilus</taxon>
    </lineage>
</organism>
<dbReference type="PANTHER" id="PTHR44665:SF1">
    <property type="entry name" value="DNAJ HOMOLOG SUBFAMILY C MEMBER 14"/>
    <property type="match status" value="1"/>
</dbReference>
<gene>
    <name evidence="4" type="primary">LOC108744552</name>
</gene>
<evidence type="ECO:0000313" key="4">
    <source>
        <dbReference type="RefSeq" id="XP_018335888.1"/>
    </source>
</evidence>
<feature type="compositionally biased region" description="Basic and acidic residues" evidence="1">
    <location>
        <begin position="366"/>
        <end position="377"/>
    </location>
</feature>
<dbReference type="InterPro" id="IPR001623">
    <property type="entry name" value="DnaJ_domain"/>
</dbReference>
<dbReference type="CDD" id="cd06257">
    <property type="entry name" value="DnaJ"/>
    <property type="match status" value="1"/>
</dbReference>
<feature type="region of interest" description="Disordered" evidence="1">
    <location>
        <begin position="277"/>
        <end position="452"/>
    </location>
</feature>
<dbReference type="InterPro" id="IPR036869">
    <property type="entry name" value="J_dom_sf"/>
</dbReference>
<evidence type="ECO:0000259" key="2">
    <source>
        <dbReference type="PROSITE" id="PS50076"/>
    </source>
</evidence>
<dbReference type="InterPro" id="IPR032843">
    <property type="entry name" value="Jiv"/>
</dbReference>
<dbReference type="Proteomes" id="UP000192223">
    <property type="component" value="Unplaced"/>
</dbReference>